<evidence type="ECO:0000313" key="3">
    <source>
        <dbReference type="Proteomes" id="UP000567246"/>
    </source>
</evidence>
<accession>A0A7W9N0Z1</accession>
<evidence type="ECO:0000313" key="2">
    <source>
        <dbReference type="EMBL" id="MBB5849283.1"/>
    </source>
</evidence>
<feature type="domain" description="DUF3806" evidence="1">
    <location>
        <begin position="46"/>
        <end position="128"/>
    </location>
</feature>
<comment type="caution">
    <text evidence="2">The sequence shown here is derived from an EMBL/GenBank/DDBJ whole genome shotgun (WGS) entry which is preliminary data.</text>
</comment>
<protein>
    <recommendedName>
        <fullName evidence="1">DUF3806 domain-containing protein</fullName>
    </recommendedName>
</protein>
<reference evidence="2 3" key="1">
    <citation type="submission" date="2020-08" db="EMBL/GenBank/DDBJ databases">
        <title>Sequencing the genomes of 1000 actinobacteria strains.</title>
        <authorList>
            <person name="Klenk H.-P."/>
        </authorList>
    </citation>
    <scope>NUCLEOTIDE SEQUENCE [LARGE SCALE GENOMIC DNA]</scope>
    <source>
        <strain evidence="2 3">DSM 17945</strain>
    </source>
</reference>
<sequence length="152" mass="16624">MTEQPEMHPLSEPEQEWVRVRREFAAQEGVDHLDLDAVAAYYDGILARSVSEAEALDPDELAVLLDVVAVLLGEHLGARHGMQWVTVSDDEGPALALRDTLSDAVVFPQPAVGQAWNEQVTGAWLGEYVDWLGEQLQGIRAGDRPDGVAPQD</sequence>
<name>A0A7W9N0Z1_9MICC</name>
<dbReference type="AlphaFoldDB" id="A0A7W9N0Z1"/>
<dbReference type="InterPro" id="IPR024266">
    <property type="entry name" value="DUF3806"/>
</dbReference>
<organism evidence="2 3">
    <name type="scientific">Micrococcus endophyticus</name>
    <dbReference type="NCBI Taxonomy" id="455343"/>
    <lineage>
        <taxon>Bacteria</taxon>
        <taxon>Bacillati</taxon>
        <taxon>Actinomycetota</taxon>
        <taxon>Actinomycetes</taxon>
        <taxon>Micrococcales</taxon>
        <taxon>Micrococcaceae</taxon>
        <taxon>Micrococcus</taxon>
    </lineage>
</organism>
<proteinExistence type="predicted"/>
<dbReference type="Proteomes" id="UP000567246">
    <property type="component" value="Unassembled WGS sequence"/>
</dbReference>
<keyword evidence="3" id="KW-1185">Reference proteome</keyword>
<dbReference type="RefSeq" id="WP_184172755.1">
    <property type="nucleotide sequence ID" value="NZ_BAABAG010000009.1"/>
</dbReference>
<evidence type="ECO:0000259" key="1">
    <source>
        <dbReference type="Pfam" id="PF12713"/>
    </source>
</evidence>
<dbReference type="EMBL" id="JACHMW010000001">
    <property type="protein sequence ID" value="MBB5849283.1"/>
    <property type="molecule type" value="Genomic_DNA"/>
</dbReference>
<dbReference type="Pfam" id="PF12713">
    <property type="entry name" value="DUF3806"/>
    <property type="match status" value="1"/>
</dbReference>
<gene>
    <name evidence="2" type="ORF">HDA33_001847</name>
</gene>